<dbReference type="PROSITE" id="PS01075">
    <property type="entry name" value="ACETATE_KINASE_1"/>
    <property type="match status" value="1"/>
</dbReference>
<keyword evidence="3 7" id="KW-0808">Transferase</keyword>
<dbReference type="GO" id="GO:0005524">
    <property type="term" value="F:ATP binding"/>
    <property type="evidence" value="ECO:0007669"/>
    <property type="project" value="UniProtKB-KW"/>
</dbReference>
<dbReference type="GO" id="GO:0005737">
    <property type="term" value="C:cytoplasm"/>
    <property type="evidence" value="ECO:0007669"/>
    <property type="project" value="UniProtKB-SubCell"/>
</dbReference>
<evidence type="ECO:0000256" key="3">
    <source>
        <dbReference type="ARBA" id="ARBA00022679"/>
    </source>
</evidence>
<feature type="site" description="Transition state stabilizer" evidence="7">
    <location>
        <position position="243"/>
    </location>
</feature>
<dbReference type="PANTHER" id="PTHR21060">
    <property type="entry name" value="ACETATE KINASE"/>
    <property type="match status" value="1"/>
</dbReference>
<evidence type="ECO:0000256" key="4">
    <source>
        <dbReference type="ARBA" id="ARBA00022741"/>
    </source>
</evidence>
<dbReference type="UniPathway" id="UPA00340">
    <property type="reaction ID" value="UER00458"/>
</dbReference>
<dbReference type="CDD" id="cd24010">
    <property type="entry name" value="ASKHA_NBD_AcK_PK"/>
    <property type="match status" value="1"/>
</dbReference>
<keyword evidence="6 7" id="KW-0067">ATP-binding</keyword>
<dbReference type="HAMAP" id="MF_00020">
    <property type="entry name" value="Acetate_kinase"/>
    <property type="match status" value="1"/>
</dbReference>
<dbReference type="KEGG" id="ohi:H8790_03530"/>
<dbReference type="InterPro" id="IPR000890">
    <property type="entry name" value="Aliphatic_acid_kin_short-chain"/>
</dbReference>
<comment type="subunit">
    <text evidence="7">Homodimer.</text>
</comment>
<dbReference type="RefSeq" id="WP_187333590.1">
    <property type="nucleotide sequence ID" value="NZ_CP060490.1"/>
</dbReference>
<sequence length="401" mass="42627">MNVLVINAGSSSLKYQLLNPDSGAVLAKGLCERIGIDGKFTYKPQVEGKEALKEVDVAMPTHSEAIQAVLYALVDAKNGVIASMKEIDAVGHRVVHGGEAFNKSVLITDEVMKAIEDCIPLAPLHNPANLTGIRACEKVMPGVPMVAVFDTAFHQTMPAKAYMYALPYEYYETDKVRRYGFHGTSHKYVAGRAAAMLGKKSEELKLISCHLGNGSSVTAVDGGKSVDTSMGFTPLAGLPMGTRSGDLDAGILEYLMAKYNMDIKEMVSILNKKSGVLGVSGVSSDFRDLENAGKEGNKRASLSVEMFNYGVKKLIGSYAAAMGGVDAIIFTAGVGENSASQRLAIASDLEFMGVKMDAEANKVRGEEAVISAPDSKVKVLLIPTNEELMIAMDTAAIVSGK</sequence>
<dbReference type="EMBL" id="CP060490">
    <property type="protein sequence ID" value="QNL45116.1"/>
    <property type="molecule type" value="Genomic_DNA"/>
</dbReference>
<feature type="binding site" evidence="7">
    <location>
        <begin position="333"/>
        <end position="337"/>
    </location>
    <ligand>
        <name>ATP</name>
        <dbReference type="ChEBI" id="CHEBI:30616"/>
    </ligand>
</feature>
<evidence type="ECO:0000313" key="10">
    <source>
        <dbReference type="Proteomes" id="UP000515960"/>
    </source>
</evidence>
<comment type="catalytic activity">
    <reaction evidence="7">
        <text>acetate + ATP = acetyl phosphate + ADP</text>
        <dbReference type="Rhea" id="RHEA:11352"/>
        <dbReference type="ChEBI" id="CHEBI:22191"/>
        <dbReference type="ChEBI" id="CHEBI:30089"/>
        <dbReference type="ChEBI" id="CHEBI:30616"/>
        <dbReference type="ChEBI" id="CHEBI:456216"/>
        <dbReference type="EC" id="2.7.2.1"/>
    </reaction>
</comment>
<comment type="subcellular location">
    <subcellularLocation>
        <location evidence="7">Cytoplasm</location>
    </subcellularLocation>
</comment>
<dbReference type="InterPro" id="IPR004372">
    <property type="entry name" value="Ac/propionate_kinase"/>
</dbReference>
<dbReference type="NCBIfam" id="TIGR00016">
    <property type="entry name" value="ackA"/>
    <property type="match status" value="1"/>
</dbReference>
<keyword evidence="7" id="KW-0460">Magnesium</keyword>
<keyword evidence="10" id="KW-1185">Reference proteome</keyword>
<feature type="binding site" evidence="7">
    <location>
        <begin position="210"/>
        <end position="214"/>
    </location>
    <ligand>
        <name>ATP</name>
        <dbReference type="ChEBI" id="CHEBI:30616"/>
    </ligand>
</feature>
<dbReference type="PIRSF" id="PIRSF000722">
    <property type="entry name" value="Acetate_prop_kin"/>
    <property type="match status" value="1"/>
</dbReference>
<evidence type="ECO:0000313" key="9">
    <source>
        <dbReference type="EMBL" id="QNL45116.1"/>
    </source>
</evidence>
<dbReference type="PRINTS" id="PR00471">
    <property type="entry name" value="ACETATEKNASE"/>
</dbReference>
<dbReference type="EC" id="2.7.2.1" evidence="7"/>
<dbReference type="GO" id="GO:0008776">
    <property type="term" value="F:acetate kinase activity"/>
    <property type="evidence" value="ECO:0007669"/>
    <property type="project" value="UniProtKB-UniRule"/>
</dbReference>
<dbReference type="Pfam" id="PF00871">
    <property type="entry name" value="Acetate_kinase"/>
    <property type="match status" value="1"/>
</dbReference>
<dbReference type="GO" id="GO:0000287">
    <property type="term" value="F:magnesium ion binding"/>
    <property type="evidence" value="ECO:0007669"/>
    <property type="project" value="UniProtKB-UniRule"/>
</dbReference>
<feature type="binding site" evidence="7">
    <location>
        <position position="93"/>
    </location>
    <ligand>
        <name>substrate</name>
    </ligand>
</feature>
<keyword evidence="5 7" id="KW-0418">Kinase</keyword>
<dbReference type="GO" id="GO:0006085">
    <property type="term" value="P:acetyl-CoA biosynthetic process"/>
    <property type="evidence" value="ECO:0007669"/>
    <property type="project" value="UniProtKB-UniRule"/>
</dbReference>
<dbReference type="InterPro" id="IPR043129">
    <property type="entry name" value="ATPase_NBD"/>
</dbReference>
<reference evidence="9 10" key="1">
    <citation type="submission" date="2020-08" db="EMBL/GenBank/DDBJ databases">
        <authorList>
            <person name="Liu C."/>
            <person name="Sun Q."/>
        </authorList>
    </citation>
    <scope>NUCLEOTIDE SEQUENCE [LARGE SCALE GENOMIC DNA]</scope>
    <source>
        <strain evidence="9 10">NSJ-62</strain>
    </source>
</reference>
<dbReference type="Gene3D" id="3.30.420.40">
    <property type="match status" value="2"/>
</dbReference>
<feature type="binding site" evidence="7">
    <location>
        <position position="386"/>
    </location>
    <ligand>
        <name>Mg(2+)</name>
        <dbReference type="ChEBI" id="CHEBI:18420"/>
    </ligand>
</feature>
<keyword evidence="2 7" id="KW-0963">Cytoplasm</keyword>
<evidence type="ECO:0000256" key="5">
    <source>
        <dbReference type="ARBA" id="ARBA00022777"/>
    </source>
</evidence>
<evidence type="ECO:0000256" key="8">
    <source>
        <dbReference type="RuleBase" id="RU003835"/>
    </source>
</evidence>
<comment type="pathway">
    <text evidence="7">Metabolic intermediate biosynthesis; acetyl-CoA biosynthesis; acetyl-CoA from acetate: step 1/2.</text>
</comment>
<feature type="binding site" evidence="7">
    <location>
        <begin position="285"/>
        <end position="287"/>
    </location>
    <ligand>
        <name>ATP</name>
        <dbReference type="ChEBI" id="CHEBI:30616"/>
    </ligand>
</feature>
<feature type="binding site" evidence="7">
    <location>
        <position position="14"/>
    </location>
    <ligand>
        <name>ATP</name>
        <dbReference type="ChEBI" id="CHEBI:30616"/>
    </ligand>
</feature>
<dbReference type="Proteomes" id="UP000515960">
    <property type="component" value="Chromosome"/>
</dbReference>
<evidence type="ECO:0000256" key="7">
    <source>
        <dbReference type="HAMAP-Rule" id="MF_00020"/>
    </source>
</evidence>
<dbReference type="GO" id="GO:0006083">
    <property type="term" value="P:acetate metabolic process"/>
    <property type="evidence" value="ECO:0007669"/>
    <property type="project" value="TreeGrafter"/>
</dbReference>
<dbReference type="AlphaFoldDB" id="A0A7G9B6D5"/>
<dbReference type="PANTHER" id="PTHR21060:SF15">
    <property type="entry name" value="ACETATE KINASE-RELATED"/>
    <property type="match status" value="1"/>
</dbReference>
<accession>A0A7G9B6D5</accession>
<organism evidence="9 10">
    <name type="scientific">Oscillibacter hominis</name>
    <dbReference type="NCBI Taxonomy" id="2763056"/>
    <lineage>
        <taxon>Bacteria</taxon>
        <taxon>Bacillati</taxon>
        <taxon>Bacillota</taxon>
        <taxon>Clostridia</taxon>
        <taxon>Eubacteriales</taxon>
        <taxon>Oscillospiraceae</taxon>
        <taxon>Oscillibacter</taxon>
    </lineage>
</organism>
<gene>
    <name evidence="7" type="primary">ackA</name>
    <name evidence="9" type="ORF">H8790_03530</name>
</gene>
<keyword evidence="7" id="KW-0479">Metal-binding</keyword>
<proteinExistence type="inferred from homology"/>
<dbReference type="SUPFAM" id="SSF53067">
    <property type="entry name" value="Actin-like ATPase domain"/>
    <property type="match status" value="2"/>
</dbReference>
<comment type="function">
    <text evidence="7">Catalyzes the formation of acetyl phosphate from acetate and ATP. Can also catalyze the reverse reaction.</text>
</comment>
<evidence type="ECO:0000256" key="1">
    <source>
        <dbReference type="ARBA" id="ARBA00008748"/>
    </source>
</evidence>
<name>A0A7G9B6D5_9FIRM</name>
<keyword evidence="4 7" id="KW-0547">Nucleotide-binding</keyword>
<dbReference type="PROSITE" id="PS01076">
    <property type="entry name" value="ACETATE_KINASE_2"/>
    <property type="match status" value="1"/>
</dbReference>
<evidence type="ECO:0000256" key="2">
    <source>
        <dbReference type="ARBA" id="ARBA00022490"/>
    </source>
</evidence>
<comment type="cofactor">
    <cofactor evidence="7">
        <name>Mg(2+)</name>
        <dbReference type="ChEBI" id="CHEBI:18420"/>
    </cofactor>
    <cofactor evidence="7">
        <name>Mn(2+)</name>
        <dbReference type="ChEBI" id="CHEBI:29035"/>
    </cofactor>
    <text evidence="7">Mg(2+). Can also accept Mn(2+).</text>
</comment>
<dbReference type="InterPro" id="IPR023865">
    <property type="entry name" value="Aliphatic_acid_kinase_CS"/>
</dbReference>
<feature type="binding site" evidence="7">
    <location>
        <position position="7"/>
    </location>
    <ligand>
        <name>Mg(2+)</name>
        <dbReference type="ChEBI" id="CHEBI:18420"/>
    </ligand>
</feature>
<protein>
    <recommendedName>
        <fullName evidence="7">Acetate kinase</fullName>
        <ecNumber evidence="7">2.7.2.1</ecNumber>
    </recommendedName>
    <alternativeName>
        <fullName evidence="7">Acetokinase</fullName>
    </alternativeName>
</protein>
<comment type="similarity">
    <text evidence="1 7 8">Belongs to the acetokinase family.</text>
</comment>
<feature type="active site" description="Proton donor/acceptor" evidence="7">
    <location>
        <position position="150"/>
    </location>
</feature>
<evidence type="ECO:0000256" key="6">
    <source>
        <dbReference type="ARBA" id="ARBA00022840"/>
    </source>
</evidence>
<feature type="site" description="Transition state stabilizer" evidence="7">
    <location>
        <position position="182"/>
    </location>
</feature>